<proteinExistence type="predicted"/>
<evidence type="ECO:0000313" key="2">
    <source>
        <dbReference type="EMBL" id="TDX01439.1"/>
    </source>
</evidence>
<reference evidence="2 3" key="1">
    <citation type="submission" date="2019-03" db="EMBL/GenBank/DDBJ databases">
        <title>Genomic Encyclopedia of Type Strains, Phase IV (KMG-IV): sequencing the most valuable type-strain genomes for metagenomic binning, comparative biology and taxonomic classification.</title>
        <authorList>
            <person name="Goeker M."/>
        </authorList>
    </citation>
    <scope>NUCLEOTIDE SEQUENCE [LARGE SCALE GENOMIC DNA]</scope>
    <source>
        <strain evidence="2 3">DSM 100059</strain>
    </source>
</reference>
<organism evidence="2 3">
    <name type="scientific">Dinghuibacter silviterrae</name>
    <dbReference type="NCBI Taxonomy" id="1539049"/>
    <lineage>
        <taxon>Bacteria</taxon>
        <taxon>Pseudomonadati</taxon>
        <taxon>Bacteroidota</taxon>
        <taxon>Chitinophagia</taxon>
        <taxon>Chitinophagales</taxon>
        <taxon>Chitinophagaceae</taxon>
        <taxon>Dinghuibacter</taxon>
    </lineage>
</organism>
<comment type="caution">
    <text evidence="2">The sequence shown here is derived from an EMBL/GenBank/DDBJ whole genome shotgun (WGS) entry which is preliminary data.</text>
</comment>
<dbReference type="PANTHER" id="PTHR37841">
    <property type="entry name" value="GLR2918 PROTEIN"/>
    <property type="match status" value="1"/>
</dbReference>
<dbReference type="AlphaFoldDB" id="A0A4R8DTJ2"/>
<feature type="chain" id="PRO_5020338619" evidence="1">
    <location>
        <begin position="21"/>
        <end position="769"/>
    </location>
</feature>
<gene>
    <name evidence="2" type="ORF">EDB95_2474</name>
</gene>
<protein>
    <submittedName>
        <fullName evidence="2">WG repeat protein</fullName>
    </submittedName>
</protein>
<evidence type="ECO:0000313" key="3">
    <source>
        <dbReference type="Proteomes" id="UP000294498"/>
    </source>
</evidence>
<feature type="signal peptide" evidence="1">
    <location>
        <begin position="1"/>
        <end position="20"/>
    </location>
</feature>
<keyword evidence="1" id="KW-0732">Signal</keyword>
<sequence>MYQTPLPLLFVLCCTLHAAAQDSLDKAYPFIDGFARVARGDSSFYIDTTGKFAFNEITAITGGDGTADKLVLVRGTKDRPDHWGMLRAGRWLLAPEYDTIDTRFNVWKLSRDGKSTWCDTSGKLLLPLRFSDAGYLDGRYFDVCQGGKWGIYDAQRDSVVIPFQYDGFDFCGGCGDASDYVFAQRDQQWGVIGFDNKVRVPFAYEHTHRNMRSDEWVQSFQRNGRPVLINMLTGKVFGEPEYTLPEDVLWNGLVCVGQHKKFGLVTAAGKPVTNFDYDEIFWYEEAQGIAGGYASVKKNGLYGLIDSTGSLIIPVRQGGEVSIIDDSTFDVYRNERHLLIDRHGRPLLPVYFKTIQPVSEGVYVVSGDGHTWGLYNRHTRVLTPCIYNDISDDEVKGFLIVKKGARKGLLNLQGKTILPPRYDDIATFESFPDKLDIRIGDHKGLCDTSGKILLAPVYDWVEQDGDDTTCVKLVKMRKEGDLAGLATLQGRMILPLRSGGLDRIGNDRWLLRKDGTFFLINSRTGQKDSLPYSDVSFADANGWLIVSDGKGVKLLDPVSQRIVADGYDEIDAFRNDVAHARKDSLEGAIGTTGKVAVPFVYARLSSFMEGMAVVQKNDSTYGIVDTTGKVVVPLQYDIPNEYFSTEDAMLWGDLVLFRRDTESGSILKGLARRDGTIITPPRFEVIWKDTARQEYLVRQNGKFGIMAADGKMIIPAIYQDMMAIDMSRLYNSVQLTYPLLCYDGDRWQYVMPGGKTLPFTIREANREEQ</sequence>
<dbReference type="OrthoDB" id="5464673at2"/>
<keyword evidence="3" id="KW-1185">Reference proteome</keyword>
<dbReference type="PANTHER" id="PTHR37841:SF1">
    <property type="entry name" value="DUF3298 DOMAIN-CONTAINING PROTEIN"/>
    <property type="match status" value="1"/>
</dbReference>
<accession>A0A4R8DTJ2</accession>
<dbReference type="Pfam" id="PF14903">
    <property type="entry name" value="WG_beta_rep"/>
    <property type="match status" value="7"/>
</dbReference>
<dbReference type="RefSeq" id="WP_133993966.1">
    <property type="nucleotide sequence ID" value="NZ_SODV01000001.1"/>
</dbReference>
<name>A0A4R8DTJ2_9BACT</name>
<evidence type="ECO:0000256" key="1">
    <source>
        <dbReference type="SAM" id="SignalP"/>
    </source>
</evidence>
<dbReference type="InterPro" id="IPR032774">
    <property type="entry name" value="WG_beta_rep"/>
</dbReference>
<dbReference type="EMBL" id="SODV01000001">
    <property type="protein sequence ID" value="TDX01439.1"/>
    <property type="molecule type" value="Genomic_DNA"/>
</dbReference>
<dbReference type="Proteomes" id="UP000294498">
    <property type="component" value="Unassembled WGS sequence"/>
</dbReference>